<accession>J9ENC0</accession>
<dbReference type="AlphaFoldDB" id="J9ENC0"/>
<proteinExistence type="predicted"/>
<name>J9ENC0_WUCBA</name>
<dbReference type="Proteomes" id="UP000004810">
    <property type="component" value="Unassembled WGS sequence"/>
</dbReference>
<dbReference type="EMBL" id="ADBV01001872">
    <property type="protein sequence ID" value="EJW84011.1"/>
    <property type="molecule type" value="Genomic_DNA"/>
</dbReference>
<gene>
    <name evidence="1" type="ORF">WUBG_05077</name>
</gene>
<evidence type="ECO:0000313" key="1">
    <source>
        <dbReference type="EMBL" id="EJW84011.1"/>
    </source>
</evidence>
<protein>
    <submittedName>
        <fullName evidence="1">Uncharacterized protein</fullName>
    </submittedName>
</protein>
<reference evidence="2" key="1">
    <citation type="submission" date="2012-08" db="EMBL/GenBank/DDBJ databases">
        <title>The Genome Sequence of Wuchereria bancrofti.</title>
        <authorList>
            <person name="Nutman T.B."/>
            <person name="Fink D.L."/>
            <person name="Russ C."/>
            <person name="Young S."/>
            <person name="Zeng Q."/>
            <person name="Koehrsen M."/>
            <person name="Alvarado L."/>
            <person name="Berlin A."/>
            <person name="Chapman S.B."/>
            <person name="Chen Z."/>
            <person name="Freedman E."/>
            <person name="Gellesch M."/>
            <person name="Goldberg J."/>
            <person name="Griggs A."/>
            <person name="Gujja S."/>
            <person name="Heilman E.R."/>
            <person name="Heiman D."/>
            <person name="Hepburn T."/>
            <person name="Howarth C."/>
            <person name="Jen D."/>
            <person name="Larson L."/>
            <person name="Lewis B."/>
            <person name="Mehta T."/>
            <person name="Park D."/>
            <person name="Pearson M."/>
            <person name="Roberts A."/>
            <person name="Saif S."/>
            <person name="Shea T."/>
            <person name="Shenoy N."/>
            <person name="Sisk P."/>
            <person name="Stolte C."/>
            <person name="Sykes S."/>
            <person name="Walk T."/>
            <person name="White J."/>
            <person name="Yandava C."/>
            <person name="Haas B."/>
            <person name="Henn M.R."/>
            <person name="Nusbaum C."/>
            <person name="Birren B."/>
        </authorList>
    </citation>
    <scope>NUCLEOTIDE SEQUENCE [LARGE SCALE GENOMIC DNA]</scope>
    <source>
        <strain evidence="2">NA</strain>
    </source>
</reference>
<sequence>MLERIPVISTGAKTNTMHLLPHQLNNPQFHLGSVFAQQPQHRKNRPTRTNLKKRFFMDLTRILDLNRPEKPTALLNRLRKFLPEIATANSSLNSATKCDIKIIAVEDENDTSSSTESDEEPEIKTKQPQIVMDITTVVEDSRTVISDSDSELGGDGGQQTLPVGFQIKEPMRKRKRKHLIEEVADKYIIGENINSDQEISVGSKELNTELQSL</sequence>
<comment type="caution">
    <text evidence="1">The sequence shown here is derived from an EMBL/GenBank/DDBJ whole genome shotgun (WGS) entry which is preliminary data.</text>
</comment>
<organism evidence="1 2">
    <name type="scientific">Wuchereria bancrofti</name>
    <dbReference type="NCBI Taxonomy" id="6293"/>
    <lineage>
        <taxon>Eukaryota</taxon>
        <taxon>Metazoa</taxon>
        <taxon>Ecdysozoa</taxon>
        <taxon>Nematoda</taxon>
        <taxon>Chromadorea</taxon>
        <taxon>Rhabditida</taxon>
        <taxon>Spirurina</taxon>
        <taxon>Spiruromorpha</taxon>
        <taxon>Filarioidea</taxon>
        <taxon>Onchocercidae</taxon>
        <taxon>Wuchereria</taxon>
    </lineage>
</organism>
<evidence type="ECO:0000313" key="2">
    <source>
        <dbReference type="Proteomes" id="UP000004810"/>
    </source>
</evidence>